<feature type="transmembrane region" description="Helical" evidence="8">
    <location>
        <begin position="96"/>
        <end position="119"/>
    </location>
</feature>
<keyword evidence="3" id="KW-0050">Antiport</keyword>
<dbReference type="Gene3D" id="1.20.1530.20">
    <property type="match status" value="1"/>
</dbReference>
<feature type="transmembrane region" description="Helical" evidence="8">
    <location>
        <begin position="374"/>
        <end position="396"/>
    </location>
</feature>
<protein>
    <submittedName>
        <fullName evidence="10">Cation:proton antiporter</fullName>
    </submittedName>
</protein>
<dbReference type="RefSeq" id="WP_214917273.1">
    <property type="nucleotide sequence ID" value="NZ_JAGGNX010000019.1"/>
</dbReference>
<dbReference type="InterPro" id="IPR006153">
    <property type="entry name" value="Cation/H_exchanger_TM"/>
</dbReference>
<dbReference type="AlphaFoldDB" id="A0A944DES1"/>
<dbReference type="PANTHER" id="PTHR32468">
    <property type="entry name" value="CATION/H + ANTIPORTER"/>
    <property type="match status" value="1"/>
</dbReference>
<accession>A0A944DES1</accession>
<keyword evidence="7 8" id="KW-0472">Membrane</keyword>
<comment type="subcellular location">
    <subcellularLocation>
        <location evidence="1">Membrane</location>
        <topology evidence="1">Multi-pass membrane protein</topology>
    </subcellularLocation>
</comment>
<dbReference type="InterPro" id="IPR050794">
    <property type="entry name" value="CPA2_transporter"/>
</dbReference>
<proteinExistence type="predicted"/>
<dbReference type="GO" id="GO:1902600">
    <property type="term" value="P:proton transmembrane transport"/>
    <property type="evidence" value="ECO:0007669"/>
    <property type="project" value="InterPro"/>
</dbReference>
<keyword evidence="6" id="KW-0406">Ion transport</keyword>
<dbReference type="PANTHER" id="PTHR32468:SF0">
    <property type="entry name" value="K(+)_H(+) ANTIPORTER 1"/>
    <property type="match status" value="1"/>
</dbReference>
<evidence type="ECO:0000256" key="2">
    <source>
        <dbReference type="ARBA" id="ARBA00022448"/>
    </source>
</evidence>
<comment type="caution">
    <text evidence="10">The sequence shown here is derived from an EMBL/GenBank/DDBJ whole genome shotgun (WGS) entry which is preliminary data.</text>
</comment>
<dbReference type="Pfam" id="PF00999">
    <property type="entry name" value="Na_H_Exchanger"/>
    <property type="match status" value="1"/>
</dbReference>
<gene>
    <name evidence="10" type="ORF">J7E47_03975</name>
</gene>
<feature type="transmembrane region" description="Helical" evidence="8">
    <location>
        <begin position="65"/>
        <end position="84"/>
    </location>
</feature>
<feature type="transmembrane region" description="Helical" evidence="8">
    <location>
        <begin position="194"/>
        <end position="213"/>
    </location>
</feature>
<evidence type="ECO:0000256" key="3">
    <source>
        <dbReference type="ARBA" id="ARBA00022449"/>
    </source>
</evidence>
<dbReference type="Proteomes" id="UP000692896">
    <property type="component" value="Unassembled WGS sequence"/>
</dbReference>
<dbReference type="InterPro" id="IPR038770">
    <property type="entry name" value="Na+/solute_symporter_sf"/>
</dbReference>
<reference evidence="10" key="1">
    <citation type="submission" date="2021-03" db="EMBL/GenBank/DDBJ databases">
        <title>Genomic analysis provides insights into the functional capacity of soil bacteria communities inhabiting an altitudinal gradient in the Atacama Desert.</title>
        <authorList>
            <person name="Gonzalez M."/>
            <person name="Maldonado J."/>
            <person name="Maza F."/>
            <person name="Hodar C."/>
            <person name="Cortes M."/>
            <person name="Palma R."/>
            <person name="Andreani C."/>
            <person name="Gaete A."/>
            <person name="Vasquez-Dean J."/>
            <person name="Acuna V."/>
            <person name="Aguado M."/>
            <person name="Mandakovic D."/>
            <person name="Latorre M."/>
            <person name="Orellana A."/>
            <person name="Gutierrez R."/>
            <person name="Montecino M."/>
            <person name="Allende M."/>
            <person name="Maass A."/>
            <person name="Cambiazo V."/>
        </authorList>
    </citation>
    <scope>NUCLEOTIDE SEQUENCE</scope>
    <source>
        <strain evidence="10">ISL-25</strain>
    </source>
</reference>
<keyword evidence="4 8" id="KW-0812">Transmembrane</keyword>
<evidence type="ECO:0000313" key="10">
    <source>
        <dbReference type="EMBL" id="MBT2327871.1"/>
    </source>
</evidence>
<sequence>MLFLPIVFIILTAKVAGAVLKKFGQPEVVGEMIAGFVLGPLVLGLLFPEAHHALFKGDAVTHLKVLSDLGILLFMFVVGAEFRMPVQRSANALGKVLLVAGSSIILPFALGIAITPVLYSTFAPAGTPHLGFTLFIATLFSVTAFPVLARILKERQMLDSEVGALSLMAAAVSDICAWVLLAITAMSLQLDHQWQALILRLCGLAALCAASFWCVRPLLARWINALDDTSTLPLLAVLLCGALLYGSITEWLQVHAVFGAFLFGACLPRDQRLLNMLVERVEHMAVIVLMPSFFALAGLNTTAATFSGVGIGLLALVLLVAICGKLLGGALGARLAGYPAPVALSVGVLMNARGLMELVVLKVGLDLGIIGKELFTLFVIMTVVTTVMTGPLLNILDRLRPARQRLDMP</sequence>
<evidence type="ECO:0000256" key="7">
    <source>
        <dbReference type="ARBA" id="ARBA00023136"/>
    </source>
</evidence>
<evidence type="ECO:0000256" key="6">
    <source>
        <dbReference type="ARBA" id="ARBA00023065"/>
    </source>
</evidence>
<name>A0A944DES1_PSEFL</name>
<feature type="transmembrane region" description="Helical" evidence="8">
    <location>
        <begin position="225"/>
        <end position="245"/>
    </location>
</feature>
<evidence type="ECO:0000256" key="5">
    <source>
        <dbReference type="ARBA" id="ARBA00022989"/>
    </source>
</evidence>
<feature type="transmembrane region" description="Helical" evidence="8">
    <location>
        <begin position="305"/>
        <end position="323"/>
    </location>
</feature>
<keyword evidence="5 8" id="KW-1133">Transmembrane helix</keyword>
<dbReference type="GO" id="GO:0016020">
    <property type="term" value="C:membrane"/>
    <property type="evidence" value="ECO:0007669"/>
    <property type="project" value="UniProtKB-SubCell"/>
</dbReference>
<evidence type="ECO:0000256" key="4">
    <source>
        <dbReference type="ARBA" id="ARBA00022692"/>
    </source>
</evidence>
<dbReference type="GO" id="GO:0015297">
    <property type="term" value="F:antiporter activity"/>
    <property type="evidence" value="ECO:0007669"/>
    <property type="project" value="UniProtKB-KW"/>
</dbReference>
<evidence type="ECO:0000259" key="9">
    <source>
        <dbReference type="Pfam" id="PF00999"/>
    </source>
</evidence>
<dbReference type="EMBL" id="JAGGOB010000008">
    <property type="protein sequence ID" value="MBT2327871.1"/>
    <property type="molecule type" value="Genomic_DNA"/>
</dbReference>
<evidence type="ECO:0000256" key="1">
    <source>
        <dbReference type="ARBA" id="ARBA00004141"/>
    </source>
</evidence>
<evidence type="ECO:0000256" key="8">
    <source>
        <dbReference type="SAM" id="Phobius"/>
    </source>
</evidence>
<feature type="transmembrane region" description="Helical" evidence="8">
    <location>
        <begin position="131"/>
        <end position="152"/>
    </location>
</feature>
<feature type="domain" description="Cation/H+ exchanger transmembrane" evidence="9">
    <location>
        <begin position="10"/>
        <end position="393"/>
    </location>
</feature>
<evidence type="ECO:0000313" key="11">
    <source>
        <dbReference type="Proteomes" id="UP000692896"/>
    </source>
</evidence>
<feature type="transmembrane region" description="Helical" evidence="8">
    <location>
        <begin position="164"/>
        <end position="188"/>
    </location>
</feature>
<organism evidence="10 11">
    <name type="scientific">Pseudomonas fluorescens</name>
    <dbReference type="NCBI Taxonomy" id="294"/>
    <lineage>
        <taxon>Bacteria</taxon>
        <taxon>Pseudomonadati</taxon>
        <taxon>Pseudomonadota</taxon>
        <taxon>Gammaproteobacteria</taxon>
        <taxon>Pseudomonadales</taxon>
        <taxon>Pseudomonadaceae</taxon>
        <taxon>Pseudomonas</taxon>
    </lineage>
</organism>
<feature type="transmembrane region" description="Helical" evidence="8">
    <location>
        <begin position="335"/>
        <end position="354"/>
    </location>
</feature>
<keyword evidence="2" id="KW-0813">Transport</keyword>